<dbReference type="Pfam" id="PF00210">
    <property type="entry name" value="Ferritin"/>
    <property type="match status" value="1"/>
</dbReference>
<keyword evidence="3" id="KW-0560">Oxidoreductase</keyword>
<dbReference type="GO" id="GO:0042802">
    <property type="term" value="F:identical protein binding"/>
    <property type="evidence" value="ECO:0007669"/>
    <property type="project" value="UniProtKB-ARBA"/>
</dbReference>
<dbReference type="GO" id="GO:0006879">
    <property type="term" value="P:intracellular iron ion homeostasis"/>
    <property type="evidence" value="ECO:0007669"/>
    <property type="project" value="UniProtKB-KW"/>
</dbReference>
<dbReference type="InterPro" id="IPR012347">
    <property type="entry name" value="Ferritin-like"/>
</dbReference>
<feature type="domain" description="Ferritin-like diiron" evidence="5">
    <location>
        <begin position="1"/>
        <end position="144"/>
    </location>
</feature>
<dbReference type="GO" id="GO:0005829">
    <property type="term" value="C:cytosol"/>
    <property type="evidence" value="ECO:0007669"/>
    <property type="project" value="TreeGrafter"/>
</dbReference>
<dbReference type="GO" id="GO:0006826">
    <property type="term" value="P:iron ion transport"/>
    <property type="evidence" value="ECO:0007669"/>
    <property type="project" value="InterPro"/>
</dbReference>
<sequence>MNEEVLKALTKQLNQELQNAYLYLSMAAFFDEKSLTGFSHYFKIQAKEELEHAMRFYEYIIDRGGVIELYDVPAPTKKWASILDAVKEFYEAEVRNTGRIWELVDLVRKHEDKATEAFLQWFINEQVEEEKNASDLLAKVKLVGDNIAGILALDRMLAERK</sequence>
<keyword evidence="4" id="KW-0408">Iron</keyword>
<dbReference type="InterPro" id="IPR001519">
    <property type="entry name" value="Ferritin"/>
</dbReference>
<dbReference type="EMBL" id="DSJT01000023">
    <property type="protein sequence ID" value="HEF87498.1"/>
    <property type="molecule type" value="Genomic_DNA"/>
</dbReference>
<accession>A0A7C2FD08</accession>
<dbReference type="FunFam" id="1.20.1260.10:FF:000001">
    <property type="entry name" value="Non-heme ferritin"/>
    <property type="match status" value="1"/>
</dbReference>
<dbReference type="InterPro" id="IPR008331">
    <property type="entry name" value="Ferritin_DPS_dom"/>
</dbReference>
<protein>
    <submittedName>
        <fullName evidence="6">Ferritin</fullName>
    </submittedName>
</protein>
<dbReference type="GO" id="GO:0004322">
    <property type="term" value="F:ferroxidase activity"/>
    <property type="evidence" value="ECO:0007669"/>
    <property type="project" value="TreeGrafter"/>
</dbReference>
<dbReference type="Gene3D" id="1.20.1260.10">
    <property type="match status" value="1"/>
</dbReference>
<keyword evidence="2" id="KW-0479">Metal-binding</keyword>
<evidence type="ECO:0000256" key="1">
    <source>
        <dbReference type="ARBA" id="ARBA00022434"/>
    </source>
</evidence>
<comment type="caution">
    <text evidence="6">The sequence shown here is derived from an EMBL/GenBank/DDBJ whole genome shotgun (WGS) entry which is preliminary data.</text>
</comment>
<dbReference type="GO" id="GO:0008198">
    <property type="term" value="F:ferrous iron binding"/>
    <property type="evidence" value="ECO:0007669"/>
    <property type="project" value="TreeGrafter"/>
</dbReference>
<dbReference type="PROSITE" id="PS50905">
    <property type="entry name" value="FERRITIN_LIKE"/>
    <property type="match status" value="1"/>
</dbReference>
<dbReference type="PANTHER" id="PTHR11431:SF127">
    <property type="entry name" value="BACTERIAL NON-HEME FERRITIN"/>
    <property type="match status" value="1"/>
</dbReference>
<evidence type="ECO:0000313" key="6">
    <source>
        <dbReference type="EMBL" id="HEF87498.1"/>
    </source>
</evidence>
<evidence type="ECO:0000256" key="4">
    <source>
        <dbReference type="ARBA" id="ARBA00023004"/>
    </source>
</evidence>
<dbReference type="InterPro" id="IPR041719">
    <property type="entry name" value="Ferritin_prok"/>
</dbReference>
<evidence type="ECO:0000256" key="3">
    <source>
        <dbReference type="ARBA" id="ARBA00023002"/>
    </source>
</evidence>
<proteinExistence type="predicted"/>
<keyword evidence="1" id="KW-0409">Iron storage</keyword>
<reference evidence="6" key="1">
    <citation type="journal article" date="2020" name="mSystems">
        <title>Genome- and Community-Level Interaction Insights into Carbon Utilization and Element Cycling Functions of Hydrothermarchaeota in Hydrothermal Sediment.</title>
        <authorList>
            <person name="Zhou Z."/>
            <person name="Liu Y."/>
            <person name="Xu W."/>
            <person name="Pan J."/>
            <person name="Luo Z.H."/>
            <person name="Li M."/>
        </authorList>
    </citation>
    <scope>NUCLEOTIDE SEQUENCE [LARGE SCALE GENOMIC DNA]</scope>
    <source>
        <strain evidence="6">SpSt-23</strain>
    </source>
</reference>
<dbReference type="AlphaFoldDB" id="A0A7C2FD08"/>
<gene>
    <name evidence="6" type="ORF">ENP55_04285</name>
</gene>
<dbReference type="InterPro" id="IPR009078">
    <property type="entry name" value="Ferritin-like_SF"/>
</dbReference>
<dbReference type="GO" id="GO:0008199">
    <property type="term" value="F:ferric iron binding"/>
    <property type="evidence" value="ECO:0007669"/>
    <property type="project" value="InterPro"/>
</dbReference>
<dbReference type="CDD" id="cd01055">
    <property type="entry name" value="Nonheme_Ferritin"/>
    <property type="match status" value="1"/>
</dbReference>
<dbReference type="InterPro" id="IPR009040">
    <property type="entry name" value="Ferritin-like_diiron"/>
</dbReference>
<evidence type="ECO:0000259" key="5">
    <source>
        <dbReference type="PROSITE" id="PS50905"/>
    </source>
</evidence>
<dbReference type="PANTHER" id="PTHR11431">
    <property type="entry name" value="FERRITIN"/>
    <property type="match status" value="1"/>
</dbReference>
<dbReference type="SUPFAM" id="SSF47240">
    <property type="entry name" value="Ferritin-like"/>
    <property type="match status" value="1"/>
</dbReference>
<evidence type="ECO:0000256" key="2">
    <source>
        <dbReference type="ARBA" id="ARBA00022723"/>
    </source>
</evidence>
<organism evidence="6">
    <name type="scientific">Thermosphaera aggregans</name>
    <dbReference type="NCBI Taxonomy" id="54254"/>
    <lineage>
        <taxon>Archaea</taxon>
        <taxon>Thermoproteota</taxon>
        <taxon>Thermoprotei</taxon>
        <taxon>Desulfurococcales</taxon>
        <taxon>Desulfurococcaceae</taxon>
        <taxon>Thermosphaera</taxon>
    </lineage>
</organism>
<name>A0A7C2FD08_9CREN</name>